<dbReference type="eggNOG" id="ENOG5033FIF">
    <property type="taxonomic scope" value="Bacteria"/>
</dbReference>
<sequence length="332" mass="36918">MRHPDSTTPGGPPTMNLLWSYVYARTLDLDIFLGGLPVPRLRFFADSGAHSARTLGLDISVDGYAAWVKRWSHWFTIYANLDVIWAPRATYDNQKRLEEVHGLHPMPVFHTGEPVSVLERYLNEGYTYIALGKLLGNSVKVLRPWLDQVFRMAEGTAVFHGFGMTVWPLLQRYRFYSVDSSTWGAGVRYGRVNLFHDGRWVECRLGSVESARKHHHVLEAYGLPVAAVSRRHYDPERVAGACAVAIYRASQWLTARLGPVELPPGRGYPPRPAVAQPALVSAGAPGTAGPQIYLAEAWHEAHRRHAAGLHIYLADASESWTGRAAKGIGAMT</sequence>
<dbReference type="STRING" id="326424.FRAAL2743"/>
<name>Q0RM65_FRAAA</name>
<gene>
    <name evidence="1" type="ordered locus">FRAAL2743</name>
</gene>
<proteinExistence type="predicted"/>
<protein>
    <submittedName>
        <fullName evidence="1">Mycobacteriophage GP2 protein</fullName>
    </submittedName>
</protein>
<keyword evidence="2" id="KW-1185">Reference proteome</keyword>
<accession>Q0RM65</accession>
<reference evidence="1 2" key="1">
    <citation type="journal article" date="2007" name="Genome Res.">
        <title>Genome characteristics of facultatively symbiotic Frankia sp. strains reflect host range and host plant biogeography.</title>
        <authorList>
            <person name="Normand P."/>
            <person name="Lapierre P."/>
            <person name="Tisa L.S."/>
            <person name="Gogarten J.P."/>
            <person name="Alloisio N."/>
            <person name="Bagnarol E."/>
            <person name="Bassi C.A."/>
            <person name="Berry A.M."/>
            <person name="Bickhart D.M."/>
            <person name="Choisne N."/>
            <person name="Couloux A."/>
            <person name="Cournoyer B."/>
            <person name="Cruveiller S."/>
            <person name="Daubin V."/>
            <person name="Demange N."/>
            <person name="Francino M.P."/>
            <person name="Goltsman E."/>
            <person name="Huang Y."/>
            <person name="Kopp O.R."/>
            <person name="Labarre L."/>
            <person name="Lapidus A."/>
            <person name="Lavire C."/>
            <person name="Marechal J."/>
            <person name="Martinez M."/>
            <person name="Mastronunzio J.E."/>
            <person name="Mullin B.C."/>
            <person name="Niemann J."/>
            <person name="Pujic P."/>
            <person name="Rawnsley T."/>
            <person name="Rouy Z."/>
            <person name="Schenowitz C."/>
            <person name="Sellstedt A."/>
            <person name="Tavares F."/>
            <person name="Tomkins J.P."/>
            <person name="Vallenet D."/>
            <person name="Valverde C."/>
            <person name="Wall L.G."/>
            <person name="Wang Y."/>
            <person name="Medigue C."/>
            <person name="Benson D.R."/>
        </authorList>
    </citation>
    <scope>NUCLEOTIDE SEQUENCE [LARGE SCALE GENOMIC DNA]</scope>
    <source>
        <strain evidence="2">DSM 45986 / CECT 9034 / ACN14a</strain>
    </source>
</reference>
<evidence type="ECO:0000313" key="2">
    <source>
        <dbReference type="Proteomes" id="UP000000657"/>
    </source>
</evidence>
<dbReference type="EMBL" id="CT573213">
    <property type="protein sequence ID" value="CAJ61387.1"/>
    <property type="molecule type" value="Genomic_DNA"/>
</dbReference>
<dbReference type="KEGG" id="fal:FRAAL2743"/>
<dbReference type="HOGENOM" id="CLU_924122_0_0_11"/>
<dbReference type="AlphaFoldDB" id="Q0RM65"/>
<evidence type="ECO:0000313" key="1">
    <source>
        <dbReference type="EMBL" id="CAJ61387.1"/>
    </source>
</evidence>
<organism evidence="1 2">
    <name type="scientific">Frankia alni (strain DSM 45986 / CECT 9034 / ACN14a)</name>
    <dbReference type="NCBI Taxonomy" id="326424"/>
    <lineage>
        <taxon>Bacteria</taxon>
        <taxon>Bacillati</taxon>
        <taxon>Actinomycetota</taxon>
        <taxon>Actinomycetes</taxon>
        <taxon>Frankiales</taxon>
        <taxon>Frankiaceae</taxon>
        <taxon>Frankia</taxon>
    </lineage>
</organism>
<dbReference type="Proteomes" id="UP000000657">
    <property type="component" value="Chromosome"/>
</dbReference>